<accession>A0ABX8LNW8</accession>
<sequence length="311" mass="35512">MNRDTRIVFINTGRSFFLPYVLHQAKQLNPSSAVVLIGDTGGEDDLIQFEQIENLASDDIDSFRANYVHRSTNPEAFELFCWERWFYLRNFMRKEQADSVLYLDSDVLLYSSLEDIRRCYDGVDWECGLSVPPGGPASGHISYWTREAIEDFCQFAAASFLEGCASQIYDQKWQQHLADGVPGGVCDMTTIELFYQSNRCRILNLAAPYRGNVFDHNINFGDNAEPGEYVVEGGIKKVSFKGGAPFLCRAENGQMDRAHALHFQGSAKRLIRNFYRGGSFRGKARYDMIFLFHSLRLRARVLLDRFARPSV</sequence>
<gene>
    <name evidence="1" type="ORF">KP001_07325</name>
</gene>
<organism evidence="1 2">
    <name type="scientific">Geomonas subterranea</name>
    <dbReference type="NCBI Taxonomy" id="2847989"/>
    <lineage>
        <taxon>Bacteria</taxon>
        <taxon>Pseudomonadati</taxon>
        <taxon>Thermodesulfobacteriota</taxon>
        <taxon>Desulfuromonadia</taxon>
        <taxon>Geobacterales</taxon>
        <taxon>Geobacteraceae</taxon>
        <taxon>Geomonas</taxon>
    </lineage>
</organism>
<reference evidence="1 2" key="1">
    <citation type="submission" date="2021-06" db="EMBL/GenBank/DDBJ databases">
        <title>Gemonas diversity in paddy soil.</title>
        <authorList>
            <person name="Liu G."/>
        </authorList>
    </citation>
    <scope>NUCLEOTIDE SEQUENCE [LARGE SCALE GENOMIC DNA]</scope>
    <source>
        <strain evidence="1 2">RG2</strain>
    </source>
</reference>
<keyword evidence="2" id="KW-1185">Reference proteome</keyword>
<protein>
    <submittedName>
        <fullName evidence="1">Uncharacterized protein</fullName>
    </submittedName>
</protein>
<name>A0ABX8LNW8_9BACT</name>
<proteinExistence type="predicted"/>
<dbReference type="RefSeq" id="WP_217288878.1">
    <property type="nucleotide sequence ID" value="NZ_CP077683.1"/>
</dbReference>
<evidence type="ECO:0000313" key="1">
    <source>
        <dbReference type="EMBL" id="QXE92324.1"/>
    </source>
</evidence>
<dbReference type="Proteomes" id="UP000683559">
    <property type="component" value="Chromosome"/>
</dbReference>
<dbReference type="EMBL" id="CP077683">
    <property type="protein sequence ID" value="QXE92324.1"/>
    <property type="molecule type" value="Genomic_DNA"/>
</dbReference>
<evidence type="ECO:0000313" key="2">
    <source>
        <dbReference type="Proteomes" id="UP000683559"/>
    </source>
</evidence>